<keyword evidence="2" id="KW-1185">Reference proteome</keyword>
<dbReference type="OrthoDB" id="3696017at2"/>
<dbReference type="AlphaFoldDB" id="A0A543JG19"/>
<evidence type="ECO:0000313" key="2">
    <source>
        <dbReference type="Proteomes" id="UP000316628"/>
    </source>
</evidence>
<comment type="caution">
    <text evidence="1">The sequence shown here is derived from an EMBL/GenBank/DDBJ whole genome shotgun (WGS) entry which is preliminary data.</text>
</comment>
<dbReference type="Proteomes" id="UP000316628">
    <property type="component" value="Unassembled WGS sequence"/>
</dbReference>
<name>A0A543JG19_9PSEU</name>
<accession>A0A543JG19</accession>
<gene>
    <name evidence="1" type="ORF">FHX81_4181</name>
</gene>
<proteinExistence type="predicted"/>
<dbReference type="EMBL" id="VFPP01000001">
    <property type="protein sequence ID" value="TQM81797.1"/>
    <property type="molecule type" value="Genomic_DNA"/>
</dbReference>
<organism evidence="1 2">
    <name type="scientific">Saccharothrix saharensis</name>
    <dbReference type="NCBI Taxonomy" id="571190"/>
    <lineage>
        <taxon>Bacteria</taxon>
        <taxon>Bacillati</taxon>
        <taxon>Actinomycetota</taxon>
        <taxon>Actinomycetes</taxon>
        <taxon>Pseudonocardiales</taxon>
        <taxon>Pseudonocardiaceae</taxon>
        <taxon>Saccharothrix</taxon>
    </lineage>
</organism>
<sequence>MTSSEARKTRTLVLHLAANPNPISIRLTPDAAADLEPRLVQVVRNGHTHAVATVDGHEFVVNFAHVVAAHFA</sequence>
<reference evidence="1 2" key="1">
    <citation type="submission" date="2019-06" db="EMBL/GenBank/DDBJ databases">
        <title>Sequencing the genomes of 1000 actinobacteria strains.</title>
        <authorList>
            <person name="Klenk H.-P."/>
        </authorList>
    </citation>
    <scope>NUCLEOTIDE SEQUENCE [LARGE SCALE GENOMIC DNA]</scope>
    <source>
        <strain evidence="1 2">DSM 45456</strain>
    </source>
</reference>
<evidence type="ECO:0000313" key="1">
    <source>
        <dbReference type="EMBL" id="TQM81797.1"/>
    </source>
</evidence>
<dbReference type="RefSeq" id="WP_141979711.1">
    <property type="nucleotide sequence ID" value="NZ_VFPP01000001.1"/>
</dbReference>
<protein>
    <submittedName>
        <fullName evidence="1">Uncharacterized protein</fullName>
    </submittedName>
</protein>